<organism evidence="6 7">
    <name type="scientific">Nostocoides veronense</name>
    <dbReference type="NCBI Taxonomy" id="330836"/>
    <lineage>
        <taxon>Bacteria</taxon>
        <taxon>Bacillati</taxon>
        <taxon>Actinomycetota</taxon>
        <taxon>Actinomycetes</taxon>
        <taxon>Micrococcales</taxon>
        <taxon>Intrasporangiaceae</taxon>
        <taxon>Nostocoides</taxon>
    </lineage>
</organism>
<keyword evidence="3" id="KW-0238">DNA-binding</keyword>
<dbReference type="CDD" id="cd06171">
    <property type="entry name" value="Sigma70_r4"/>
    <property type="match status" value="1"/>
</dbReference>
<dbReference type="InterPro" id="IPR007630">
    <property type="entry name" value="RNA_pol_sigma70_r4"/>
</dbReference>
<name>A0ABN2LJU8_9MICO</name>
<evidence type="ECO:0000256" key="1">
    <source>
        <dbReference type="ARBA" id="ARBA00023015"/>
    </source>
</evidence>
<dbReference type="Proteomes" id="UP001499938">
    <property type="component" value="Unassembled WGS sequence"/>
</dbReference>
<dbReference type="RefSeq" id="WP_344083100.1">
    <property type="nucleotide sequence ID" value="NZ_BAAAPO010000024.1"/>
</dbReference>
<dbReference type="InterPro" id="IPR036388">
    <property type="entry name" value="WH-like_DNA-bd_sf"/>
</dbReference>
<keyword evidence="1" id="KW-0805">Transcription regulation</keyword>
<dbReference type="PANTHER" id="PTHR43133">
    <property type="entry name" value="RNA POLYMERASE ECF-TYPE SIGMA FACTO"/>
    <property type="match status" value="1"/>
</dbReference>
<dbReference type="Gene3D" id="1.10.10.10">
    <property type="entry name" value="Winged helix-like DNA-binding domain superfamily/Winged helix DNA-binding domain"/>
    <property type="match status" value="1"/>
</dbReference>
<comment type="caution">
    <text evidence="6">The sequence shown here is derived from an EMBL/GenBank/DDBJ whole genome shotgun (WGS) entry which is preliminary data.</text>
</comment>
<dbReference type="SUPFAM" id="SSF88659">
    <property type="entry name" value="Sigma3 and sigma4 domains of RNA polymerase sigma factors"/>
    <property type="match status" value="1"/>
</dbReference>
<keyword evidence="7" id="KW-1185">Reference proteome</keyword>
<protein>
    <recommendedName>
        <fullName evidence="5">RNA polymerase sigma-70 region 4 domain-containing protein</fullName>
    </recommendedName>
</protein>
<dbReference type="Pfam" id="PF04545">
    <property type="entry name" value="Sigma70_r4"/>
    <property type="match status" value="1"/>
</dbReference>
<evidence type="ECO:0000256" key="4">
    <source>
        <dbReference type="ARBA" id="ARBA00023163"/>
    </source>
</evidence>
<evidence type="ECO:0000256" key="3">
    <source>
        <dbReference type="ARBA" id="ARBA00023125"/>
    </source>
</evidence>
<dbReference type="InterPro" id="IPR039425">
    <property type="entry name" value="RNA_pol_sigma-70-like"/>
</dbReference>
<proteinExistence type="predicted"/>
<feature type="domain" description="RNA polymerase sigma-70 region 4" evidence="5">
    <location>
        <begin position="60"/>
        <end position="108"/>
    </location>
</feature>
<keyword evidence="2" id="KW-0731">Sigma factor</keyword>
<dbReference type="PANTHER" id="PTHR43133:SF50">
    <property type="entry name" value="ECF RNA POLYMERASE SIGMA FACTOR SIGM"/>
    <property type="match status" value="1"/>
</dbReference>
<gene>
    <name evidence="6" type="ORF">GCM10009811_14930</name>
</gene>
<accession>A0ABN2LJU8</accession>
<evidence type="ECO:0000313" key="6">
    <source>
        <dbReference type="EMBL" id="GAA1791055.1"/>
    </source>
</evidence>
<reference evidence="6 7" key="1">
    <citation type="journal article" date="2019" name="Int. J. Syst. Evol. Microbiol.">
        <title>The Global Catalogue of Microorganisms (GCM) 10K type strain sequencing project: providing services to taxonomists for standard genome sequencing and annotation.</title>
        <authorList>
            <consortium name="The Broad Institute Genomics Platform"/>
            <consortium name="The Broad Institute Genome Sequencing Center for Infectious Disease"/>
            <person name="Wu L."/>
            <person name="Ma J."/>
        </authorList>
    </citation>
    <scope>NUCLEOTIDE SEQUENCE [LARGE SCALE GENOMIC DNA]</scope>
    <source>
        <strain evidence="6 7">JCM 15592</strain>
    </source>
</reference>
<dbReference type="EMBL" id="BAAAPO010000024">
    <property type="protein sequence ID" value="GAA1791055.1"/>
    <property type="molecule type" value="Genomic_DNA"/>
</dbReference>
<evidence type="ECO:0000259" key="5">
    <source>
        <dbReference type="Pfam" id="PF04545"/>
    </source>
</evidence>
<sequence length="125" mass="14295">MAPTRRRPDAYVRRIMYTRSIDAWRWRRHQPDPVEVTERHTLAVPDGTDDVDLRLRLAGALRELSPGQRAVIVARFYEDRTEVETAALLGKSVSTIKSQTRDALARLRTVAPDLAIHLGKEEVPR</sequence>
<dbReference type="InterPro" id="IPR013324">
    <property type="entry name" value="RNA_pol_sigma_r3/r4-like"/>
</dbReference>
<keyword evidence="4" id="KW-0804">Transcription</keyword>
<evidence type="ECO:0000256" key="2">
    <source>
        <dbReference type="ARBA" id="ARBA00023082"/>
    </source>
</evidence>
<evidence type="ECO:0000313" key="7">
    <source>
        <dbReference type="Proteomes" id="UP001499938"/>
    </source>
</evidence>